<keyword evidence="4" id="KW-0963">Cytoplasm</keyword>
<comment type="caution">
    <text evidence="7">The sequence shown here is derived from an EMBL/GenBank/DDBJ whole genome shotgun (WGS) entry which is preliminary data.</text>
</comment>
<sequence>MSSHEAGGAAGWNNAVDGMVWKGQEAPSGLMQLSESEKQAKDLDAPDAAGDAVSSFSADVGVGSGDAAEYDPGAAITLTGEEDGDDGEDEDEEEEEDEGEDEGEGEDDEGDAEDADEELGHENEDVREENDMEQGNNSRQTAIHGAPAGSNPSSVAAPAQTKKPKAVGGFLVGDSDSEEDDAGAGENDDSEDYDPAQLTTDDYDPAANTYDVYEPSHEPQTASNGPPKGNTVVAEAQQNPPLVPPAAPTNISALESRIADDPYGAIDSWLTLIDDHRQNNRFDDARSIFNRFLELFPQAAEVWVDYIEMELELENFAAAEALFGKSLTKVVNVPLWLVYLDYVRRRNNLNDAGSEARTVVTRAYEFVLDNIGIDRESGGIWQEYAQFIRSGPGTIGGSGWQDQQKMDQLRKAFRRATSVPISNVNQLWKEYDQFEMGLNKITGRKFLAERSPAYMSAKSANTALDNLTRGLSRSTIPRLPPVAGFEGYQEYMTQVDLWRKWIAWEKSDPLDLQVDEPEVLKARVLYCYKQALMPLRFWPELWVEAAEWCFENNIKEKDADKGLEFLIEGTVANPESILLALKHADRLESTYPLGEGDDAKVARGLAVRKPYDKVIQTLRDRHKSLQDREKAEVARLEESVAATSKPAQSKNDDDNDEDTYDGATQETAEQKQRDQKIALIKQGYAAQMDLVSKCLTHVWIALARAMRRIQGKGSPQGPLGGLRQVFAEARKGGRLKSDIYVAVAKMEWKCYNDKAGGKILERGSKLFPEDPYFMIEYIKYLTAHGDNTNSRVVFETCVNKLAQKPETVHKAKPLLAYMHKREAEYGDLARVLELEKRMAELYPSDPKLALFSKRFSTEKFDPVGARIIISPSAQLRPRLMLPSIEKQPQSARNSPMPGHLRGASPRVQLLNAPGGGVGGSTNSPKRPYGDDYDDGNGSTFNPPRKMLRVADQREFSRGESPLKGAAGRRLDQQRRLQGHGGTGSGGAGHGSYSGHLGAGSTLSLPTMVTFLLGQIPPAHQYNGIRCSAPSIVHLLRETHIDPNAAYDASRRAAGASRPYASGGGGGRGLHVRQTSTADYHGNRNSPGPGVARAMSANYQTLSLRPDSRDPSEPPPPTGGLYDWQQQQPGGYR</sequence>
<feature type="compositionally biased region" description="Basic and acidic residues" evidence="5">
    <location>
        <begin position="623"/>
        <end position="638"/>
    </location>
</feature>
<dbReference type="InterPro" id="IPR003107">
    <property type="entry name" value="HAT"/>
</dbReference>
<evidence type="ECO:0000256" key="3">
    <source>
        <dbReference type="ARBA" id="ARBA00023242"/>
    </source>
</evidence>
<dbReference type="Pfam" id="PF05843">
    <property type="entry name" value="Suf"/>
    <property type="match status" value="1"/>
</dbReference>
<dbReference type="InterPro" id="IPR011990">
    <property type="entry name" value="TPR-like_helical_dom_sf"/>
</dbReference>
<feature type="domain" description="Suppressor of forked" evidence="6">
    <location>
        <begin position="251"/>
        <end position="865"/>
    </location>
</feature>
<dbReference type="InterPro" id="IPR008847">
    <property type="entry name" value="Suf"/>
</dbReference>
<dbReference type="SMART" id="SM00386">
    <property type="entry name" value="HAT"/>
    <property type="match status" value="5"/>
</dbReference>
<evidence type="ECO:0000256" key="2">
    <source>
        <dbReference type="ARBA" id="ARBA00022737"/>
    </source>
</evidence>
<dbReference type="Gene3D" id="1.25.40.10">
    <property type="entry name" value="Tetratricopeptide repeat domain"/>
    <property type="match status" value="1"/>
</dbReference>
<proteinExistence type="predicted"/>
<feature type="compositionally biased region" description="Acidic residues" evidence="5">
    <location>
        <begin position="80"/>
        <end position="117"/>
    </location>
</feature>
<feature type="region of interest" description="Disordered" evidence="5">
    <location>
        <begin position="622"/>
        <end position="672"/>
    </location>
</feature>
<keyword evidence="4" id="KW-0507">mRNA processing</keyword>
<keyword evidence="3 4" id="KW-0539">Nucleus</keyword>
<protein>
    <recommendedName>
        <fullName evidence="4">mRNA 3'-end-processing protein RNA14</fullName>
    </recommendedName>
</protein>
<feature type="region of interest" description="Disordered" evidence="5">
    <location>
        <begin position="26"/>
        <end position="233"/>
    </location>
</feature>
<feature type="compositionally biased region" description="Gly residues" evidence="5">
    <location>
        <begin position="978"/>
        <end position="991"/>
    </location>
</feature>
<dbReference type="SUPFAM" id="SSF48452">
    <property type="entry name" value="TPR-like"/>
    <property type="match status" value="2"/>
</dbReference>
<comment type="subcellular location">
    <subcellularLocation>
        <location evidence="4">Nucleus</location>
    </subcellularLocation>
    <subcellularLocation>
        <location evidence="4">Cytoplasm</location>
    </subcellularLocation>
    <text evidence="4">Nucleus and/or cytoplasm.</text>
</comment>
<feature type="region of interest" description="Disordered" evidence="5">
    <location>
        <begin position="1077"/>
        <end position="1132"/>
    </location>
</feature>
<evidence type="ECO:0000256" key="4">
    <source>
        <dbReference type="RuleBase" id="RU369035"/>
    </source>
</evidence>
<feature type="compositionally biased region" description="Basic and acidic residues" evidence="5">
    <location>
        <begin position="35"/>
        <end position="44"/>
    </location>
</feature>
<evidence type="ECO:0000313" key="8">
    <source>
        <dbReference type="Proteomes" id="UP001642502"/>
    </source>
</evidence>
<accession>A0ABP0DGQ7</accession>
<feature type="compositionally biased region" description="Basic and acidic residues" evidence="5">
    <location>
        <begin position="948"/>
        <end position="957"/>
    </location>
</feature>
<comment type="function">
    <text evidence="1 4">Component of the cleavage factor IA (CFIA) complex, which is involved in the endonucleolytic cleavage during polyadenylation-dependent pre-mRNA 3'-end formation.</text>
</comment>
<evidence type="ECO:0000256" key="1">
    <source>
        <dbReference type="ARBA" id="ARBA00002863"/>
    </source>
</evidence>
<evidence type="ECO:0000256" key="5">
    <source>
        <dbReference type="SAM" id="MobiDB-lite"/>
    </source>
</evidence>
<dbReference type="Gene3D" id="1.25.40.1040">
    <property type="match status" value="1"/>
</dbReference>
<dbReference type="PANTHER" id="PTHR19980:SF0">
    <property type="entry name" value="CLEAVAGE STIMULATION FACTOR SUBUNIT 3"/>
    <property type="match status" value="1"/>
</dbReference>
<gene>
    <name evidence="7" type="primary">RNA14</name>
    <name evidence="7" type="ORF">SEPCBS119000_001965</name>
</gene>
<feature type="compositionally biased region" description="Polar residues" evidence="5">
    <location>
        <begin position="1123"/>
        <end position="1132"/>
    </location>
</feature>
<dbReference type="PANTHER" id="PTHR19980">
    <property type="entry name" value="RNA CLEAVAGE STIMULATION FACTOR"/>
    <property type="match status" value="1"/>
</dbReference>
<dbReference type="Proteomes" id="UP001642502">
    <property type="component" value="Unassembled WGS sequence"/>
</dbReference>
<feature type="region of interest" description="Disordered" evidence="5">
    <location>
        <begin position="886"/>
        <end position="992"/>
    </location>
</feature>
<evidence type="ECO:0000313" key="7">
    <source>
        <dbReference type="EMBL" id="CAK7266320.1"/>
    </source>
</evidence>
<organism evidence="7 8">
    <name type="scientific">Sporothrix epigloea</name>
    <dbReference type="NCBI Taxonomy" id="1892477"/>
    <lineage>
        <taxon>Eukaryota</taxon>
        <taxon>Fungi</taxon>
        <taxon>Dikarya</taxon>
        <taxon>Ascomycota</taxon>
        <taxon>Pezizomycotina</taxon>
        <taxon>Sordariomycetes</taxon>
        <taxon>Sordariomycetidae</taxon>
        <taxon>Ophiostomatales</taxon>
        <taxon>Ophiostomataceae</taxon>
        <taxon>Sporothrix</taxon>
    </lineage>
</organism>
<evidence type="ECO:0000259" key="6">
    <source>
        <dbReference type="Pfam" id="PF05843"/>
    </source>
</evidence>
<keyword evidence="8" id="KW-1185">Reference proteome</keyword>
<dbReference type="EMBL" id="CAWUON010000017">
    <property type="protein sequence ID" value="CAK7266320.1"/>
    <property type="molecule type" value="Genomic_DNA"/>
</dbReference>
<name>A0ABP0DGQ7_9PEZI</name>
<keyword evidence="2" id="KW-0677">Repeat</keyword>
<reference evidence="7 8" key="1">
    <citation type="submission" date="2024-01" db="EMBL/GenBank/DDBJ databases">
        <authorList>
            <person name="Allen C."/>
            <person name="Tagirdzhanova G."/>
        </authorList>
    </citation>
    <scope>NUCLEOTIDE SEQUENCE [LARGE SCALE GENOMIC DNA]</scope>
    <source>
        <strain evidence="7 8">CBS 119000</strain>
    </source>
</reference>
<dbReference type="InterPro" id="IPR045243">
    <property type="entry name" value="Rna14-like"/>
</dbReference>
<feature type="compositionally biased region" description="Acidic residues" evidence="5">
    <location>
        <begin position="175"/>
        <end position="194"/>
    </location>
</feature>